<dbReference type="SUPFAM" id="SSF141694">
    <property type="entry name" value="AF2212/PG0164-like"/>
    <property type="match status" value="1"/>
</dbReference>
<keyword evidence="2" id="KW-1185">Reference proteome</keyword>
<sequence>MKFRARIELKGINPYVLVSAARAARIRAGWKKPMPVLVRVNGQPEPAWPINMMPAGDGCFYLYLDGTVRKASGTDTGDTVDVSVVFDPAYRSGPQHAMPPALARALEGNGAARDRWENLPPSLRKEILRYLANLKSDEAMQRNVERAIRVLGGAKERFLARDWN</sequence>
<dbReference type="Pfam" id="PF13376">
    <property type="entry name" value="OmdA"/>
    <property type="match status" value="1"/>
</dbReference>
<dbReference type="InterPro" id="IPR015018">
    <property type="entry name" value="DUF1905"/>
</dbReference>
<proteinExistence type="predicted"/>
<organism evidence="1 2">
    <name type="scientific">Sphingomonas colocasiae</name>
    <dbReference type="NCBI Taxonomy" id="1848973"/>
    <lineage>
        <taxon>Bacteria</taxon>
        <taxon>Pseudomonadati</taxon>
        <taxon>Pseudomonadota</taxon>
        <taxon>Alphaproteobacteria</taxon>
        <taxon>Sphingomonadales</taxon>
        <taxon>Sphingomonadaceae</taxon>
        <taxon>Sphingomonas</taxon>
    </lineage>
</organism>
<dbReference type="Proteomes" id="UP000706039">
    <property type="component" value="Unassembled WGS sequence"/>
</dbReference>
<accession>A0ABS7PUE2</accession>
<dbReference type="InterPro" id="IPR037079">
    <property type="entry name" value="AF2212/PG0164-like_sf"/>
</dbReference>
<evidence type="ECO:0000313" key="1">
    <source>
        <dbReference type="EMBL" id="MBY8824964.1"/>
    </source>
</evidence>
<dbReference type="EMBL" id="JAINVV010000011">
    <property type="protein sequence ID" value="MBY8824964.1"/>
    <property type="molecule type" value="Genomic_DNA"/>
</dbReference>
<dbReference type="Gene3D" id="2.40.30.100">
    <property type="entry name" value="AF2212/PG0164-like"/>
    <property type="match status" value="1"/>
</dbReference>
<gene>
    <name evidence="1" type="ORF">K7G82_21855</name>
</gene>
<protein>
    <submittedName>
        <fullName evidence="1">YdeI/OmpD-associated family protein</fullName>
    </submittedName>
</protein>
<dbReference type="RefSeq" id="WP_222992073.1">
    <property type="nucleotide sequence ID" value="NZ_JAINVV010000011.1"/>
</dbReference>
<comment type="caution">
    <text evidence="1">The sequence shown here is derived from an EMBL/GenBank/DDBJ whole genome shotgun (WGS) entry which is preliminary data.</text>
</comment>
<name>A0ABS7PUE2_9SPHN</name>
<evidence type="ECO:0000313" key="2">
    <source>
        <dbReference type="Proteomes" id="UP000706039"/>
    </source>
</evidence>
<reference evidence="1 2" key="1">
    <citation type="submission" date="2021-08" db="EMBL/GenBank/DDBJ databases">
        <authorList>
            <person name="Tuo L."/>
        </authorList>
    </citation>
    <scope>NUCLEOTIDE SEQUENCE [LARGE SCALE GENOMIC DNA]</scope>
    <source>
        <strain evidence="1 2">JCM 31229</strain>
    </source>
</reference>
<dbReference type="Pfam" id="PF08922">
    <property type="entry name" value="DUF1905"/>
    <property type="match status" value="1"/>
</dbReference>